<keyword evidence="3" id="KW-0238">DNA-binding</keyword>
<evidence type="ECO:0000256" key="2">
    <source>
        <dbReference type="ARBA" id="ARBA00022763"/>
    </source>
</evidence>
<dbReference type="PANTHER" id="PTHR32235:SF1">
    <property type="entry name" value="NON-HOMOLOGOUS END-JOINING FACTOR 1"/>
    <property type="match status" value="1"/>
</dbReference>
<feature type="compositionally biased region" description="Pro residues" evidence="8">
    <location>
        <begin position="212"/>
        <end position="221"/>
    </location>
</feature>
<feature type="region of interest" description="Disordered" evidence="8">
    <location>
        <begin position="195"/>
        <end position="261"/>
    </location>
</feature>
<dbReference type="GO" id="GO:0006303">
    <property type="term" value="P:double-strand break repair via nonhomologous end joining"/>
    <property type="evidence" value="ECO:0007669"/>
    <property type="project" value="UniProtKB-ARBA"/>
</dbReference>
<dbReference type="Proteomes" id="UP000440578">
    <property type="component" value="Unassembled WGS sequence"/>
</dbReference>
<dbReference type="InterPro" id="IPR038051">
    <property type="entry name" value="XRCC4-like_N_sf"/>
</dbReference>
<proteinExistence type="inferred from homology"/>
<keyword evidence="5" id="KW-0539">Nucleus</keyword>
<evidence type="ECO:0000256" key="3">
    <source>
        <dbReference type="ARBA" id="ARBA00023125"/>
    </source>
</evidence>
<keyword evidence="4" id="KW-0234">DNA repair</keyword>
<evidence type="ECO:0000259" key="9">
    <source>
        <dbReference type="Pfam" id="PF09302"/>
    </source>
</evidence>
<keyword evidence="11" id="KW-1185">Reference proteome</keyword>
<organism evidence="10 11">
    <name type="scientific">Amphibalanus amphitrite</name>
    <name type="common">Striped barnacle</name>
    <name type="synonym">Balanus amphitrite</name>
    <dbReference type="NCBI Taxonomy" id="1232801"/>
    <lineage>
        <taxon>Eukaryota</taxon>
        <taxon>Metazoa</taxon>
        <taxon>Ecdysozoa</taxon>
        <taxon>Arthropoda</taxon>
        <taxon>Crustacea</taxon>
        <taxon>Multicrustacea</taxon>
        <taxon>Cirripedia</taxon>
        <taxon>Thoracica</taxon>
        <taxon>Thoracicalcarea</taxon>
        <taxon>Balanomorpha</taxon>
        <taxon>Balanoidea</taxon>
        <taxon>Balanidae</taxon>
        <taxon>Amphibalaninae</taxon>
        <taxon>Amphibalanus</taxon>
    </lineage>
</organism>
<sequence length="261" mass="28905">MAESNSTPWRAWEGLDEVLYQFSAGDGGYSLLLTDLCQLWTETVDADTFVERLRELNPALEATGGQALPRLAAAVGAADSGAAWDGPTLRLDSRRDGVPLRWQLRLRPLPAAELAGRLLRPLLTALGQMQARERRLLAEVAARDRELQDYRESGARLTLATLRTRPLGVDRFETEMADQGLVPARLVDASAWRAAPPASPLNASPVKVAPASPAPPPPVQPPKEDEQEAAERRRRELKQRLEDEARRSELERKSKKKKLNL</sequence>
<accession>A0A6A4VVG7</accession>
<dbReference type="InterPro" id="IPR015381">
    <property type="entry name" value="XLF-like_N"/>
</dbReference>
<dbReference type="Pfam" id="PF09302">
    <property type="entry name" value="XLF"/>
    <property type="match status" value="1"/>
</dbReference>
<evidence type="ECO:0000256" key="7">
    <source>
        <dbReference type="ARBA" id="ARBA00044529"/>
    </source>
</evidence>
<evidence type="ECO:0000256" key="6">
    <source>
        <dbReference type="ARBA" id="ARBA00025747"/>
    </source>
</evidence>
<dbReference type="AlphaFoldDB" id="A0A6A4VVG7"/>
<keyword evidence="2" id="KW-0227">DNA damage</keyword>
<dbReference type="EMBL" id="VIIS01001525">
    <property type="protein sequence ID" value="KAF0296919.1"/>
    <property type="molecule type" value="Genomic_DNA"/>
</dbReference>
<feature type="compositionally biased region" description="Basic and acidic residues" evidence="8">
    <location>
        <begin position="229"/>
        <end position="252"/>
    </location>
</feature>
<comment type="subcellular location">
    <subcellularLocation>
        <location evidence="1">Nucleus</location>
    </subcellularLocation>
</comment>
<feature type="compositionally biased region" description="Low complexity" evidence="8">
    <location>
        <begin position="195"/>
        <end position="211"/>
    </location>
</feature>
<evidence type="ECO:0000256" key="5">
    <source>
        <dbReference type="ARBA" id="ARBA00023242"/>
    </source>
</evidence>
<dbReference type="InterPro" id="IPR052287">
    <property type="entry name" value="NHEJ_factor"/>
</dbReference>
<protein>
    <recommendedName>
        <fullName evidence="7">Non-homologous end-joining factor 1</fullName>
    </recommendedName>
</protein>
<gene>
    <name evidence="10" type="primary">Nhej1_1</name>
    <name evidence="10" type="ORF">FJT64_005658</name>
</gene>
<dbReference type="OrthoDB" id="2155935at2759"/>
<dbReference type="Gene3D" id="2.170.210.10">
    <property type="entry name" value="DNA double-strand break repair and VJ recombination XRCC4, N-terminal"/>
    <property type="match status" value="1"/>
</dbReference>
<dbReference type="GO" id="GO:0045027">
    <property type="term" value="F:DNA end binding"/>
    <property type="evidence" value="ECO:0007669"/>
    <property type="project" value="TreeGrafter"/>
</dbReference>
<evidence type="ECO:0000313" key="10">
    <source>
        <dbReference type="EMBL" id="KAF0296919.1"/>
    </source>
</evidence>
<dbReference type="Gene3D" id="1.10.287.450">
    <property type="entry name" value="Helix hairpin bin"/>
    <property type="match status" value="1"/>
</dbReference>
<comment type="similarity">
    <text evidence="6">Belongs to the XRCC4-XLF family. XLF subfamily.</text>
</comment>
<reference evidence="10 11" key="1">
    <citation type="submission" date="2019-07" db="EMBL/GenBank/DDBJ databases">
        <title>Draft genome assembly of a fouling barnacle, Amphibalanus amphitrite (Darwin, 1854): The first reference genome for Thecostraca.</title>
        <authorList>
            <person name="Kim W."/>
        </authorList>
    </citation>
    <scope>NUCLEOTIDE SEQUENCE [LARGE SCALE GENOMIC DNA]</scope>
    <source>
        <strain evidence="10">SNU_AA5</strain>
        <tissue evidence="10">Soma without cirri and trophi</tissue>
    </source>
</reference>
<dbReference type="PANTHER" id="PTHR32235">
    <property type="entry name" value="NON-HOMOLOGOUS END-JOINING FACTOR 1"/>
    <property type="match status" value="1"/>
</dbReference>
<evidence type="ECO:0000256" key="4">
    <source>
        <dbReference type="ARBA" id="ARBA00023204"/>
    </source>
</evidence>
<evidence type="ECO:0000256" key="8">
    <source>
        <dbReference type="SAM" id="MobiDB-lite"/>
    </source>
</evidence>
<feature type="domain" description="XLF-like N-terminal" evidence="9">
    <location>
        <begin position="8"/>
        <end position="107"/>
    </location>
</feature>
<evidence type="ECO:0000313" key="11">
    <source>
        <dbReference type="Proteomes" id="UP000440578"/>
    </source>
</evidence>
<dbReference type="CDD" id="cd22285">
    <property type="entry name" value="HD_XLF_N"/>
    <property type="match status" value="1"/>
</dbReference>
<comment type="caution">
    <text evidence="10">The sequence shown here is derived from an EMBL/GenBank/DDBJ whole genome shotgun (WGS) entry which is preliminary data.</text>
</comment>
<evidence type="ECO:0000256" key="1">
    <source>
        <dbReference type="ARBA" id="ARBA00004123"/>
    </source>
</evidence>
<name>A0A6A4VVG7_AMPAM</name>
<dbReference type="GO" id="GO:0032807">
    <property type="term" value="C:DNA ligase IV complex"/>
    <property type="evidence" value="ECO:0007669"/>
    <property type="project" value="TreeGrafter"/>
</dbReference>